<gene>
    <name evidence="2" type="ORF">LTR16_007973</name>
</gene>
<accession>A0ABR0LKQ0</accession>
<name>A0ABR0LKQ0_9PEZI</name>
<dbReference type="Proteomes" id="UP001357485">
    <property type="component" value="Unassembled WGS sequence"/>
</dbReference>
<sequence length="80" mass="8615">MGPDEAFRAEAARQNILSYESEEMQAPDMTEAEATDLTELDITDAEAIALAELLITEADPSGLEEPASLDDIVHSQSPHS</sequence>
<keyword evidence="3" id="KW-1185">Reference proteome</keyword>
<evidence type="ECO:0000256" key="1">
    <source>
        <dbReference type="SAM" id="MobiDB-lite"/>
    </source>
</evidence>
<evidence type="ECO:0000313" key="2">
    <source>
        <dbReference type="EMBL" id="KAK5189453.1"/>
    </source>
</evidence>
<evidence type="ECO:0000313" key="3">
    <source>
        <dbReference type="Proteomes" id="UP001357485"/>
    </source>
</evidence>
<feature type="region of interest" description="Disordered" evidence="1">
    <location>
        <begin position="59"/>
        <end position="80"/>
    </location>
</feature>
<dbReference type="EMBL" id="JAVRRA010018215">
    <property type="protein sequence ID" value="KAK5189453.1"/>
    <property type="molecule type" value="Genomic_DNA"/>
</dbReference>
<protein>
    <submittedName>
        <fullName evidence="2">Uncharacterized protein</fullName>
    </submittedName>
</protein>
<proteinExistence type="predicted"/>
<organism evidence="2 3">
    <name type="scientific">Cryomyces antarcticus</name>
    <dbReference type="NCBI Taxonomy" id="329879"/>
    <lineage>
        <taxon>Eukaryota</taxon>
        <taxon>Fungi</taxon>
        <taxon>Dikarya</taxon>
        <taxon>Ascomycota</taxon>
        <taxon>Pezizomycotina</taxon>
        <taxon>Dothideomycetes</taxon>
        <taxon>Dothideomycetes incertae sedis</taxon>
        <taxon>Cryomyces</taxon>
    </lineage>
</organism>
<comment type="caution">
    <text evidence="2">The sequence shown here is derived from an EMBL/GenBank/DDBJ whole genome shotgun (WGS) entry which is preliminary data.</text>
</comment>
<feature type="non-terminal residue" evidence="2">
    <location>
        <position position="80"/>
    </location>
</feature>
<reference evidence="2 3" key="1">
    <citation type="submission" date="2023-08" db="EMBL/GenBank/DDBJ databases">
        <title>Black Yeasts Isolated from many extreme environments.</title>
        <authorList>
            <person name="Coleine C."/>
            <person name="Stajich J.E."/>
            <person name="Selbmann L."/>
        </authorList>
    </citation>
    <scope>NUCLEOTIDE SEQUENCE [LARGE SCALE GENOMIC DNA]</scope>
    <source>
        <strain evidence="2 3">CCFEE 536</strain>
    </source>
</reference>